<dbReference type="SUPFAM" id="SSF69318">
    <property type="entry name" value="Integrin alpha N-terminal domain"/>
    <property type="match status" value="1"/>
</dbReference>
<keyword evidence="3" id="KW-1185">Reference proteome</keyword>
<gene>
    <name evidence="2" type="ORF">SAZU_6371</name>
</gene>
<feature type="region of interest" description="Disordered" evidence="1">
    <location>
        <begin position="101"/>
        <end position="124"/>
    </location>
</feature>
<accession>A0A0K8PVL0</accession>
<dbReference type="AlphaFoldDB" id="A0A0K8PVL0"/>
<dbReference type="PATRIC" id="fig|146537.3.peg.6694"/>
<dbReference type="InterPro" id="IPR028994">
    <property type="entry name" value="Integrin_alpha_N"/>
</dbReference>
<name>A0A0K8PVL0_STRAJ</name>
<evidence type="ECO:0000256" key="1">
    <source>
        <dbReference type="SAM" id="MobiDB-lite"/>
    </source>
</evidence>
<reference evidence="2" key="1">
    <citation type="journal article" date="2015" name="Genome Announc.">
        <title>Draft Genome Sequence of Thiostrepton-Producing Streptomyces azureus ATCC 14921.</title>
        <authorList>
            <person name="Sakihara K."/>
            <person name="Maeda J."/>
            <person name="Tashiro K."/>
            <person name="Fujino Y."/>
            <person name="Kuhara S."/>
            <person name="Ohshima T."/>
            <person name="Ogata S."/>
            <person name="Doi K."/>
        </authorList>
    </citation>
    <scope>NUCLEOTIDE SEQUENCE [LARGE SCALE GENOMIC DNA]</scope>
    <source>
        <strain evidence="2">ATCC14921</strain>
    </source>
</reference>
<feature type="region of interest" description="Disordered" evidence="1">
    <location>
        <begin position="291"/>
        <end position="311"/>
    </location>
</feature>
<sequence length="311" mass="32591">MHGGGGRVAEAAVLHKGPTPLALLPAGVPSHQQAEAVHLGEAGCFHAPTVMPKVTSADGLYPETVPGAEPVEGALARTQAVFEFRANGVSDTVKYVWGLDRTPPSEPTDETPVKGGSVKQKITPLTPGPHTLYVRAYDVGGNPGPVYPYRFYVKSPGVTDKPGDLNGDGQPDMLAVDGSANLRLYGGTGNGAVATMVPLSSGGGWNGARMTHRGDWDEDLYEDLVTLRGGKLWFYPNDGQGEFTDDTRQEVEILGESETGGVTSTADIDQIVSVGNITNYSEADYPDFVGSSGTNSGSCRGTSARLSNRAI</sequence>
<proteinExistence type="predicted"/>
<evidence type="ECO:0000313" key="2">
    <source>
        <dbReference type="EMBL" id="GAP51509.1"/>
    </source>
</evidence>
<organism evidence="2 3">
    <name type="scientific">Streptomyces azureus</name>
    <dbReference type="NCBI Taxonomy" id="146537"/>
    <lineage>
        <taxon>Bacteria</taxon>
        <taxon>Bacillati</taxon>
        <taxon>Actinomycetota</taxon>
        <taxon>Actinomycetes</taxon>
        <taxon>Kitasatosporales</taxon>
        <taxon>Streptomycetaceae</taxon>
        <taxon>Streptomyces</taxon>
    </lineage>
</organism>
<protein>
    <submittedName>
        <fullName evidence="2">Putative ATP/GTP-binding protein</fullName>
    </submittedName>
</protein>
<dbReference type="Proteomes" id="UP000053859">
    <property type="component" value="Unassembled WGS sequence"/>
</dbReference>
<evidence type="ECO:0000313" key="3">
    <source>
        <dbReference type="Proteomes" id="UP000053859"/>
    </source>
</evidence>
<dbReference type="EMBL" id="DF968372">
    <property type="protein sequence ID" value="GAP51509.1"/>
    <property type="molecule type" value="Genomic_DNA"/>
</dbReference>